<protein>
    <submittedName>
        <fullName evidence="1">Uncharacterized protein</fullName>
    </submittedName>
</protein>
<sequence>MILDHDIDVSAVRQWCVSVGINATINPTIYRGRIRHYEATMSPDDMFLFRFRWDEKTRTVCDNDAGPVGSNNVVPFNRPCARPS</sequence>
<evidence type="ECO:0000313" key="2">
    <source>
        <dbReference type="Proteomes" id="UP000244013"/>
    </source>
</evidence>
<reference evidence="1 2" key="1">
    <citation type="submission" date="2018-04" db="EMBL/GenBank/DDBJ databases">
        <title>Genomic Encyclopedia of Type Strains, Phase III (KMG-III): the genomes of soil and plant-associated and newly described type strains.</title>
        <authorList>
            <person name="Whitman W."/>
        </authorList>
    </citation>
    <scope>NUCLEOTIDE SEQUENCE [LARGE SCALE GENOMIC DNA]</scope>
    <source>
        <strain evidence="1 2">MA-olki</strain>
    </source>
</reference>
<dbReference type="Proteomes" id="UP000244013">
    <property type="component" value="Unassembled WGS sequence"/>
</dbReference>
<organism evidence="1 2">
    <name type="scientific">Sphingomonas faeni</name>
    <dbReference type="NCBI Taxonomy" id="185950"/>
    <lineage>
        <taxon>Bacteria</taxon>
        <taxon>Pseudomonadati</taxon>
        <taxon>Pseudomonadota</taxon>
        <taxon>Alphaproteobacteria</taxon>
        <taxon>Sphingomonadales</taxon>
        <taxon>Sphingomonadaceae</taxon>
        <taxon>Sphingomonas</taxon>
    </lineage>
</organism>
<name>A0A2T5UCT1_9SPHN</name>
<gene>
    <name evidence="1" type="ORF">C8J25_101833</name>
</gene>
<dbReference type="AlphaFoldDB" id="A0A2T5UCT1"/>
<accession>A0A2T5UCT1</accession>
<comment type="caution">
    <text evidence="1">The sequence shown here is derived from an EMBL/GenBank/DDBJ whole genome shotgun (WGS) entry which is preliminary data.</text>
</comment>
<proteinExistence type="predicted"/>
<evidence type="ECO:0000313" key="1">
    <source>
        <dbReference type="EMBL" id="PTW49325.1"/>
    </source>
</evidence>
<dbReference type="EMBL" id="QAYE01000001">
    <property type="protein sequence ID" value="PTW49325.1"/>
    <property type="molecule type" value="Genomic_DNA"/>
</dbReference>